<sequence>MMQNRKTATKLLLVQWSRFQHVCIELEGSTLFTGVNGSGKSTVLDAMTYVLTGNTQFNKAAKDKDRTVKGYVRGDTKSNGATRYLRQGQVVSYIAMEFWSPAEQEHLVIGVCIESPDEVSAPGSSWFVCRNAQIEDLNFCEIDGKNMYVTPKNLLEVKGVRMKSAEFMGRERGTEQIIRALGLRCEVSKYRSKLIKMMAFDPQNNIDQFIAECVLEPGNVDSLKELREQREQFDHIRKMYEDLRDSKNKLVEIENKSQQYETKKRNLNIREMIFKYQEVLAKQKEKEEIEIHVTELEQKKKELEQRQKDLQKLLEAARERLQIAESNDAYQGMQKSIENLKSQVQQISFKIEKEEEQTAKLLRIQKALSTEIAWLLEKLDAGSRPVLLHLGEAGSSADQKRKELLRLLDAVEKQQNLLVSQRVHLEDEKRIRHEELTNLEKQLKQLDANQIIFPEEVVKAKQVIKDAFAKKGINAEVRMFAELVQDLKDTSWRQAIETFLGRKRYYLIVDGKYCLEAMRVLQEKKLHAATVVITDKLPDSEVVKGSAAEQLVIPNVDARRYANYLLNGIHLCDSLNELHEYPKGSLMKDGMLAKSYAVSCMNMKKTQICLGQDAIELQKKSVREQKQIVQEAYDQVMDELKQTKEKISSLRGVDLEINNYHVEAPELLAQNQTEKHKYEDTIRQIQESPEFAAILKEQINAKKAYQEVETQQNHLYTKIGECQSEQKGYEERRKNISGEIHTCEKLYEEIRMKYLELERAMLEEYEKLSAKQDEVRVVSELSLKKLRFGLEECVKELENEQIEYCKIAGKDMNQRGPAYIPFYRKEYREIANVKIEEVHSKLLDQSQKLESAFMNDFVAEMNETIGEAKREIDAINRELKQIPFGQDTYKFKMQEKPERLLFFRICKKLENYMNSPELYMNANREDEEMERDIREFMDMILNEEDEEEYTDYRKYFTYDMEITSRQGEEKITADLSKKQGSASNGEKQTPYFIILAASLLQCYPQRSCCARLAFIDEAFSALSRERIEQMVKYLEENGFQVIYAAPPEKIGSIGQYIQSTVSLIITGRYTNAVEGLVKLDEFND</sequence>
<feature type="coiled-coil region" evidence="2">
    <location>
        <begin position="397"/>
        <end position="449"/>
    </location>
</feature>
<dbReference type="SUPFAM" id="SSF52540">
    <property type="entry name" value="P-loop containing nucleoside triphosphate hydrolases"/>
    <property type="match status" value="2"/>
</dbReference>
<dbReference type="Proteomes" id="UP000245288">
    <property type="component" value="Unassembled WGS sequence"/>
</dbReference>
<feature type="coiled-coil region" evidence="2">
    <location>
        <begin position="619"/>
        <end position="688"/>
    </location>
</feature>
<name>A0A2V1JPX8_EUBRA</name>
<dbReference type="GO" id="GO:0051276">
    <property type="term" value="P:chromosome organization"/>
    <property type="evidence" value="ECO:0007669"/>
    <property type="project" value="InterPro"/>
</dbReference>
<gene>
    <name evidence="3" type="ORF">LG34_16185</name>
</gene>
<dbReference type="GO" id="GO:0005524">
    <property type="term" value="F:ATP binding"/>
    <property type="evidence" value="ECO:0007669"/>
    <property type="project" value="InterPro"/>
</dbReference>
<proteinExistence type="predicted"/>
<reference evidence="3 4" key="1">
    <citation type="submission" date="2014-09" db="EMBL/GenBank/DDBJ databases">
        <title>Butyrate-producing bacteria isolated from human gut.</title>
        <authorList>
            <person name="Zhang Q."/>
            <person name="Zhao L."/>
        </authorList>
    </citation>
    <scope>NUCLEOTIDE SEQUENCE [LARGE SCALE GENOMIC DNA]</scope>
    <source>
        <strain evidence="3 4">21</strain>
    </source>
</reference>
<dbReference type="Gene3D" id="3.40.50.300">
    <property type="entry name" value="P-loop containing nucleotide triphosphate hydrolases"/>
    <property type="match status" value="2"/>
</dbReference>
<dbReference type="GO" id="GO:0005694">
    <property type="term" value="C:chromosome"/>
    <property type="evidence" value="ECO:0007669"/>
    <property type="project" value="InterPro"/>
</dbReference>
<dbReference type="PANTHER" id="PTHR32182">
    <property type="entry name" value="DNA REPLICATION AND REPAIR PROTEIN RECF"/>
    <property type="match status" value="1"/>
</dbReference>
<dbReference type="SUPFAM" id="SSF75553">
    <property type="entry name" value="Smc hinge domain"/>
    <property type="match status" value="1"/>
</dbReference>
<keyword evidence="4" id="KW-1185">Reference proteome</keyword>
<dbReference type="GO" id="GO:0000731">
    <property type="term" value="P:DNA synthesis involved in DNA repair"/>
    <property type="evidence" value="ECO:0007669"/>
    <property type="project" value="TreeGrafter"/>
</dbReference>
<dbReference type="AlphaFoldDB" id="A0A2V1JPX8"/>
<dbReference type="Pfam" id="PF13555">
    <property type="entry name" value="AAA_29"/>
    <property type="match status" value="1"/>
</dbReference>
<evidence type="ECO:0000256" key="1">
    <source>
        <dbReference type="ARBA" id="ARBA00023054"/>
    </source>
</evidence>
<protein>
    <submittedName>
        <fullName evidence="3">Uncharacterized protein</fullName>
    </submittedName>
</protein>
<dbReference type="PANTHER" id="PTHR32182:SF19">
    <property type="entry name" value="HOMOLOGY WITH RECF PROTEIN"/>
    <property type="match status" value="1"/>
</dbReference>
<organism evidence="3 4">
    <name type="scientific">Eubacterium ramulus</name>
    <dbReference type="NCBI Taxonomy" id="39490"/>
    <lineage>
        <taxon>Bacteria</taxon>
        <taxon>Bacillati</taxon>
        <taxon>Bacillota</taxon>
        <taxon>Clostridia</taxon>
        <taxon>Eubacteriales</taxon>
        <taxon>Eubacteriaceae</taxon>
        <taxon>Eubacterium</taxon>
    </lineage>
</organism>
<evidence type="ECO:0000313" key="4">
    <source>
        <dbReference type="Proteomes" id="UP000245288"/>
    </source>
</evidence>
<accession>A0A2V1JPX8</accession>
<dbReference type="InterPro" id="IPR036277">
    <property type="entry name" value="SMC_hinge_sf"/>
</dbReference>
<dbReference type="RefSeq" id="WP_181369401.1">
    <property type="nucleotide sequence ID" value="NZ_JAQDGV010000008.1"/>
</dbReference>
<evidence type="ECO:0000256" key="2">
    <source>
        <dbReference type="SAM" id="Coils"/>
    </source>
</evidence>
<dbReference type="EMBL" id="JRFU01000211">
    <property type="protein sequence ID" value="PWE85393.1"/>
    <property type="molecule type" value="Genomic_DNA"/>
</dbReference>
<evidence type="ECO:0000313" key="3">
    <source>
        <dbReference type="EMBL" id="PWE85393.1"/>
    </source>
</evidence>
<keyword evidence="1 2" id="KW-0175">Coiled coil</keyword>
<feature type="coiled-coil region" evidence="2">
    <location>
        <begin position="223"/>
        <end position="357"/>
    </location>
</feature>
<comment type="caution">
    <text evidence="3">The sequence shown here is derived from an EMBL/GenBank/DDBJ whole genome shotgun (WGS) entry which is preliminary data.</text>
</comment>
<dbReference type="InterPro" id="IPR027417">
    <property type="entry name" value="P-loop_NTPase"/>
</dbReference>
<dbReference type="GO" id="GO:0006302">
    <property type="term" value="P:double-strand break repair"/>
    <property type="evidence" value="ECO:0007669"/>
    <property type="project" value="TreeGrafter"/>
</dbReference>
<dbReference type="Pfam" id="PF13558">
    <property type="entry name" value="SbcC_Walker_B"/>
    <property type="match status" value="1"/>
</dbReference>